<name>A0ACC2HGW1_DALPE</name>
<evidence type="ECO:0000313" key="1">
    <source>
        <dbReference type="EMBL" id="KAJ8014997.1"/>
    </source>
</evidence>
<evidence type="ECO:0000313" key="2">
    <source>
        <dbReference type="Proteomes" id="UP001157502"/>
    </source>
</evidence>
<comment type="caution">
    <text evidence="1">The sequence shown here is derived from an EMBL/GenBank/DDBJ whole genome shotgun (WGS) entry which is preliminary data.</text>
</comment>
<reference evidence="1" key="1">
    <citation type="submission" date="2021-05" db="EMBL/GenBank/DDBJ databases">
        <authorList>
            <person name="Pan Q."/>
            <person name="Jouanno E."/>
            <person name="Zahm M."/>
            <person name="Klopp C."/>
            <person name="Cabau C."/>
            <person name="Louis A."/>
            <person name="Berthelot C."/>
            <person name="Parey E."/>
            <person name="Roest Crollius H."/>
            <person name="Montfort J."/>
            <person name="Robinson-Rechavi M."/>
            <person name="Bouchez O."/>
            <person name="Lampietro C."/>
            <person name="Lopez Roques C."/>
            <person name="Donnadieu C."/>
            <person name="Postlethwait J."/>
            <person name="Bobe J."/>
            <person name="Dillon D."/>
            <person name="Chandos A."/>
            <person name="von Hippel F."/>
            <person name="Guiguen Y."/>
        </authorList>
    </citation>
    <scope>NUCLEOTIDE SEQUENCE</scope>
    <source>
        <strain evidence="1">YG-Jan2019</strain>
    </source>
</reference>
<accession>A0ACC2HGW1</accession>
<dbReference type="EMBL" id="CM055729">
    <property type="protein sequence ID" value="KAJ8014997.1"/>
    <property type="molecule type" value="Genomic_DNA"/>
</dbReference>
<proteinExistence type="predicted"/>
<organism evidence="1 2">
    <name type="scientific">Dallia pectoralis</name>
    <name type="common">Alaska blackfish</name>
    <dbReference type="NCBI Taxonomy" id="75939"/>
    <lineage>
        <taxon>Eukaryota</taxon>
        <taxon>Metazoa</taxon>
        <taxon>Chordata</taxon>
        <taxon>Craniata</taxon>
        <taxon>Vertebrata</taxon>
        <taxon>Euteleostomi</taxon>
        <taxon>Actinopterygii</taxon>
        <taxon>Neopterygii</taxon>
        <taxon>Teleostei</taxon>
        <taxon>Protacanthopterygii</taxon>
        <taxon>Esociformes</taxon>
        <taxon>Umbridae</taxon>
        <taxon>Dallia</taxon>
    </lineage>
</organism>
<gene>
    <name evidence="1" type="ORF">DPEC_G00021570</name>
</gene>
<protein>
    <submittedName>
        <fullName evidence="1">Uncharacterized protein</fullName>
    </submittedName>
</protein>
<sequence>MSKGLERVSVLQTTKVRTKLKGDGSWVQRQSEAEAEKQEDKPWMAEVKAGRLNGAPLETSPVSSPTTLSPAQPDPTRTPTSGYLIRGVFTKTDTKPSIPNYSGSTSSYTRKPSETYKKIAPHTVRPTSDLKANTEDNLSSEEKMKREEAARNVLKTAPVRRSYVLSAAKKYDSTETPPETLPTPDIPCFVAQRVVITDDDDFAKTSSPPGVSSQPSLINDITPMKKVPAPVQTDSAAVKLNSYPVKNPYVPVKIDAAPVKTNLAQVNMDPAQTHLSHLILVHPGPTSTLINPLPQ</sequence>
<keyword evidence="2" id="KW-1185">Reference proteome</keyword>
<dbReference type="Proteomes" id="UP001157502">
    <property type="component" value="Chromosome 2"/>
</dbReference>